<sequence length="62" mass="6918">MANQLGVHEMLELHELLTFKTNCLTKSQTMLPLVSDTGLKGIIQEDIRGGIEDIQQIRALLV</sequence>
<name>A0A089M1Q0_9BACL</name>
<gene>
    <name evidence="1" type="ORF">PGRAT_08650</name>
</gene>
<dbReference type="RefSeq" id="WP_025706436.1">
    <property type="nucleotide sequence ID" value="NZ_CP009287.1"/>
</dbReference>
<evidence type="ECO:0000313" key="2">
    <source>
        <dbReference type="Proteomes" id="UP000029500"/>
    </source>
</evidence>
<dbReference type="eggNOG" id="ENOG5033AQH">
    <property type="taxonomic scope" value="Bacteria"/>
</dbReference>
<dbReference type="KEGG" id="pgm:PGRAT_08650"/>
<reference evidence="1 2" key="1">
    <citation type="submission" date="2014-08" db="EMBL/GenBank/DDBJ databases">
        <title>Comparative genomics of the Paenibacillus odorifer group.</title>
        <authorList>
            <person name="den Bakker H.C."/>
            <person name="Tsai Y.-C."/>
            <person name="Martin N."/>
            <person name="Korlach J."/>
            <person name="Wiedmann M."/>
        </authorList>
    </citation>
    <scope>NUCLEOTIDE SEQUENCE [LARGE SCALE GENOMIC DNA]</scope>
    <source>
        <strain evidence="1 2">DSM 15220</strain>
    </source>
</reference>
<protein>
    <recommendedName>
        <fullName evidence="3">Spore coat protein</fullName>
    </recommendedName>
</protein>
<organism evidence="1 2">
    <name type="scientific">Paenibacillus graminis</name>
    <dbReference type="NCBI Taxonomy" id="189425"/>
    <lineage>
        <taxon>Bacteria</taxon>
        <taxon>Bacillati</taxon>
        <taxon>Bacillota</taxon>
        <taxon>Bacilli</taxon>
        <taxon>Bacillales</taxon>
        <taxon>Paenibacillaceae</taxon>
        <taxon>Paenibacillus</taxon>
    </lineage>
</organism>
<accession>A0A089M1Q0</accession>
<dbReference type="OrthoDB" id="2356617at2"/>
<evidence type="ECO:0000313" key="1">
    <source>
        <dbReference type="EMBL" id="AIQ67691.1"/>
    </source>
</evidence>
<evidence type="ECO:0008006" key="3">
    <source>
        <dbReference type="Google" id="ProtNLM"/>
    </source>
</evidence>
<dbReference type="EMBL" id="CP009287">
    <property type="protein sequence ID" value="AIQ67691.1"/>
    <property type="molecule type" value="Genomic_DNA"/>
</dbReference>
<keyword evidence="2" id="KW-1185">Reference proteome</keyword>
<proteinExistence type="predicted"/>
<dbReference type="STRING" id="189425.PGRAT_08650"/>
<dbReference type="AlphaFoldDB" id="A0A089M1Q0"/>
<dbReference type="HOGENOM" id="CLU_191305_0_0_9"/>
<dbReference type="Proteomes" id="UP000029500">
    <property type="component" value="Chromosome"/>
</dbReference>